<accession>A0A8H9HK99</accession>
<evidence type="ECO:0008006" key="4">
    <source>
        <dbReference type="Google" id="ProtNLM"/>
    </source>
</evidence>
<gene>
    <name evidence="2" type="ORF">GCM10010502_20250</name>
</gene>
<dbReference type="GeneID" id="97485170"/>
<name>A0A8H9HK99_KITAU</name>
<evidence type="ECO:0000313" key="2">
    <source>
        <dbReference type="EMBL" id="GGU69088.1"/>
    </source>
</evidence>
<feature type="compositionally biased region" description="Low complexity" evidence="1">
    <location>
        <begin position="1"/>
        <end position="16"/>
    </location>
</feature>
<reference evidence="2" key="2">
    <citation type="submission" date="2020-09" db="EMBL/GenBank/DDBJ databases">
        <authorList>
            <person name="Sun Q."/>
            <person name="Ohkuma M."/>
        </authorList>
    </citation>
    <scope>NUCLEOTIDE SEQUENCE</scope>
    <source>
        <strain evidence="2">JCM 4434</strain>
    </source>
</reference>
<dbReference type="Proteomes" id="UP000610124">
    <property type="component" value="Unassembled WGS sequence"/>
</dbReference>
<protein>
    <recommendedName>
        <fullName evidence="4">Alpha/beta hydrolase</fullName>
    </recommendedName>
</protein>
<dbReference type="InterPro" id="IPR029058">
    <property type="entry name" value="AB_hydrolase_fold"/>
</dbReference>
<dbReference type="RefSeq" id="WP_157881937.1">
    <property type="nucleotide sequence ID" value="NZ_BMUB01000004.1"/>
</dbReference>
<comment type="caution">
    <text evidence="2">The sequence shown here is derived from an EMBL/GenBank/DDBJ whole genome shotgun (WGS) entry which is preliminary data.</text>
</comment>
<proteinExistence type="predicted"/>
<evidence type="ECO:0000313" key="3">
    <source>
        <dbReference type="Proteomes" id="UP000610124"/>
    </source>
</evidence>
<sequence length="58" mass="5893">MTPAGAAGTPAAPDGPQDTPHGSPHVIEGSGHMPHEEQPAAFNRLLRAVVREMAGVAV</sequence>
<dbReference type="SUPFAM" id="SSF53474">
    <property type="entry name" value="alpha/beta-Hydrolases"/>
    <property type="match status" value="1"/>
</dbReference>
<dbReference type="Gene3D" id="3.40.50.1820">
    <property type="entry name" value="alpha/beta hydrolase"/>
    <property type="match status" value="1"/>
</dbReference>
<dbReference type="EMBL" id="BMUB01000004">
    <property type="protein sequence ID" value="GGU69088.1"/>
    <property type="molecule type" value="Genomic_DNA"/>
</dbReference>
<organism evidence="2 3">
    <name type="scientific">Kitasatospora aureofaciens</name>
    <name type="common">Streptomyces aureofaciens</name>
    <dbReference type="NCBI Taxonomy" id="1894"/>
    <lineage>
        <taxon>Bacteria</taxon>
        <taxon>Bacillati</taxon>
        <taxon>Actinomycetota</taxon>
        <taxon>Actinomycetes</taxon>
        <taxon>Kitasatosporales</taxon>
        <taxon>Streptomycetaceae</taxon>
        <taxon>Kitasatospora</taxon>
    </lineage>
</organism>
<evidence type="ECO:0000256" key="1">
    <source>
        <dbReference type="SAM" id="MobiDB-lite"/>
    </source>
</evidence>
<dbReference type="AlphaFoldDB" id="A0A8H9HK99"/>
<feature type="region of interest" description="Disordered" evidence="1">
    <location>
        <begin position="1"/>
        <end position="40"/>
    </location>
</feature>
<reference evidence="2" key="1">
    <citation type="journal article" date="2014" name="Int. J. Syst. Evol. Microbiol.">
        <title>Complete genome sequence of Corynebacterium casei LMG S-19264T (=DSM 44701T), isolated from a smear-ripened cheese.</title>
        <authorList>
            <consortium name="US DOE Joint Genome Institute (JGI-PGF)"/>
            <person name="Walter F."/>
            <person name="Albersmeier A."/>
            <person name="Kalinowski J."/>
            <person name="Ruckert C."/>
        </authorList>
    </citation>
    <scope>NUCLEOTIDE SEQUENCE</scope>
    <source>
        <strain evidence="2">JCM 4434</strain>
    </source>
</reference>